<evidence type="ECO:0000256" key="1">
    <source>
        <dbReference type="SAM" id="Phobius"/>
    </source>
</evidence>
<evidence type="ECO:0000313" key="3">
    <source>
        <dbReference type="Proteomes" id="UP001044222"/>
    </source>
</evidence>
<dbReference type="PANTHER" id="PTHR31767:SF0">
    <property type="entry name" value="VOLTAGE-DEPENDENT CALCIUM CHANNEL GAMMA-LIKE SUBUNIT"/>
    <property type="match status" value="1"/>
</dbReference>
<sequence>MMSPCQKDVGSGTETAALISAQSYFSKGKELMTAIKIKAQGTPRMRRPRTPFLDGFTRGMIILCTSLAVVLSSIAVCDGHWLLADGQMYGLWHFCAVGARGGTGSGAMIAEVGALPNCTTRLSLAGVEGLEVGMGLCRSLTSLAVVGAIFGLELLVMSQVGGDQDSSRRWALGSALVLVAFALSVFGVLVFVVLLRAHASPLGFTLTFWCQFTAVFLFFLNGTASRHIHHMVLPPAGEPGKC</sequence>
<organism evidence="2 3">
    <name type="scientific">Anguilla anguilla</name>
    <name type="common">European freshwater eel</name>
    <name type="synonym">Muraena anguilla</name>
    <dbReference type="NCBI Taxonomy" id="7936"/>
    <lineage>
        <taxon>Eukaryota</taxon>
        <taxon>Metazoa</taxon>
        <taxon>Chordata</taxon>
        <taxon>Craniata</taxon>
        <taxon>Vertebrata</taxon>
        <taxon>Euteleostomi</taxon>
        <taxon>Actinopterygii</taxon>
        <taxon>Neopterygii</taxon>
        <taxon>Teleostei</taxon>
        <taxon>Anguilliformes</taxon>
        <taxon>Anguillidae</taxon>
        <taxon>Anguilla</taxon>
    </lineage>
</organism>
<dbReference type="Proteomes" id="UP001044222">
    <property type="component" value="Chromosome 16"/>
</dbReference>
<keyword evidence="1" id="KW-0472">Membrane</keyword>
<keyword evidence="1" id="KW-0812">Transmembrane</keyword>
<feature type="transmembrane region" description="Helical" evidence="1">
    <location>
        <begin position="55"/>
        <end position="76"/>
    </location>
</feature>
<reference evidence="2" key="1">
    <citation type="submission" date="2021-01" db="EMBL/GenBank/DDBJ databases">
        <title>A chromosome-scale assembly of European eel, Anguilla anguilla.</title>
        <authorList>
            <person name="Henkel C."/>
            <person name="Jong-Raadsen S.A."/>
            <person name="Dufour S."/>
            <person name="Weltzien F.-A."/>
            <person name="Palstra A.P."/>
            <person name="Pelster B."/>
            <person name="Spaink H.P."/>
            <person name="Van Den Thillart G.E."/>
            <person name="Jansen H."/>
            <person name="Zahm M."/>
            <person name="Klopp C."/>
            <person name="Cedric C."/>
            <person name="Louis A."/>
            <person name="Berthelot C."/>
            <person name="Parey E."/>
            <person name="Roest Crollius H."/>
            <person name="Montfort J."/>
            <person name="Robinson-Rechavi M."/>
            <person name="Bucao C."/>
            <person name="Bouchez O."/>
            <person name="Gislard M."/>
            <person name="Lluch J."/>
            <person name="Milhes M."/>
            <person name="Lampietro C."/>
            <person name="Lopez Roques C."/>
            <person name="Donnadieu C."/>
            <person name="Braasch I."/>
            <person name="Desvignes T."/>
            <person name="Postlethwait J."/>
            <person name="Bobe J."/>
            <person name="Guiguen Y."/>
            <person name="Dirks R."/>
        </authorList>
    </citation>
    <scope>NUCLEOTIDE SEQUENCE</scope>
    <source>
        <strain evidence="2">Tag_6206</strain>
        <tissue evidence="2">Liver</tissue>
    </source>
</reference>
<dbReference type="InterPro" id="IPR029372">
    <property type="entry name" value="Tmem37"/>
</dbReference>
<keyword evidence="1" id="KW-1133">Transmembrane helix</keyword>
<feature type="transmembrane region" description="Helical" evidence="1">
    <location>
        <begin position="170"/>
        <end position="195"/>
    </location>
</feature>
<dbReference type="AlphaFoldDB" id="A0A9D3LMV7"/>
<dbReference type="PANTHER" id="PTHR31767">
    <property type="entry name" value="VOLTAGE-DEPENDENT CALCIUM CHANNEL GAMMA-LIKE SUBUNIT"/>
    <property type="match status" value="1"/>
</dbReference>
<dbReference type="Pfam" id="PF15108">
    <property type="entry name" value="TMEM37"/>
    <property type="match status" value="1"/>
</dbReference>
<evidence type="ECO:0008006" key="4">
    <source>
        <dbReference type="Google" id="ProtNLM"/>
    </source>
</evidence>
<dbReference type="GO" id="GO:0016020">
    <property type="term" value="C:membrane"/>
    <property type="evidence" value="ECO:0007669"/>
    <property type="project" value="InterPro"/>
</dbReference>
<protein>
    <recommendedName>
        <fullName evidence="4">Voltage-dependent calcium channel gamma-like subunit</fullName>
    </recommendedName>
</protein>
<feature type="transmembrane region" description="Helical" evidence="1">
    <location>
        <begin position="201"/>
        <end position="220"/>
    </location>
</feature>
<dbReference type="GO" id="GO:0005262">
    <property type="term" value="F:calcium channel activity"/>
    <property type="evidence" value="ECO:0007669"/>
    <property type="project" value="InterPro"/>
</dbReference>
<accession>A0A9D3LMV7</accession>
<feature type="transmembrane region" description="Helical" evidence="1">
    <location>
        <begin position="140"/>
        <end position="158"/>
    </location>
</feature>
<proteinExistence type="predicted"/>
<comment type="caution">
    <text evidence="2">The sequence shown here is derived from an EMBL/GenBank/DDBJ whole genome shotgun (WGS) entry which is preliminary data.</text>
</comment>
<keyword evidence="3" id="KW-1185">Reference proteome</keyword>
<evidence type="ECO:0000313" key="2">
    <source>
        <dbReference type="EMBL" id="KAG5833584.1"/>
    </source>
</evidence>
<gene>
    <name evidence="2" type="ORF">ANANG_G00277450</name>
</gene>
<dbReference type="GO" id="GO:0005244">
    <property type="term" value="F:voltage-gated monoatomic ion channel activity"/>
    <property type="evidence" value="ECO:0007669"/>
    <property type="project" value="InterPro"/>
</dbReference>
<name>A0A9D3LMV7_ANGAN</name>
<dbReference type="EMBL" id="JAFIRN010000016">
    <property type="protein sequence ID" value="KAG5833584.1"/>
    <property type="molecule type" value="Genomic_DNA"/>
</dbReference>